<dbReference type="PANTHER" id="PTHR43286:SF1">
    <property type="entry name" value="ENDONUCLEASE III-LIKE PROTEIN 1"/>
    <property type="match status" value="1"/>
</dbReference>
<evidence type="ECO:0000256" key="8">
    <source>
        <dbReference type="HAMAP-Rule" id="MF_03183"/>
    </source>
</evidence>
<evidence type="ECO:0000256" key="1">
    <source>
        <dbReference type="ARBA" id="ARBA00008343"/>
    </source>
</evidence>
<dbReference type="Proteomes" id="UP001165120">
    <property type="component" value="Unassembled WGS sequence"/>
</dbReference>
<keyword evidence="5 8" id="KW-0456">Lyase</keyword>
<organism evidence="11 12">
    <name type="scientific">Candida boidinii</name>
    <name type="common">Yeast</name>
    <dbReference type="NCBI Taxonomy" id="5477"/>
    <lineage>
        <taxon>Eukaryota</taxon>
        <taxon>Fungi</taxon>
        <taxon>Dikarya</taxon>
        <taxon>Ascomycota</taxon>
        <taxon>Saccharomycotina</taxon>
        <taxon>Pichiomycetes</taxon>
        <taxon>Pichiales</taxon>
        <taxon>Pichiaceae</taxon>
        <taxon>Ogataea</taxon>
        <taxon>Ogataea/Candida clade</taxon>
    </lineage>
</organism>
<feature type="domain" description="HhH-GPD" evidence="10">
    <location>
        <begin position="202"/>
        <end position="368"/>
    </location>
</feature>
<dbReference type="GO" id="GO:0003677">
    <property type="term" value="F:DNA binding"/>
    <property type="evidence" value="ECO:0007669"/>
    <property type="project" value="UniProtKB-UniRule"/>
</dbReference>
<accession>A0A9W6SV13</accession>
<dbReference type="EC" id="3.2.2.-" evidence="8"/>
<evidence type="ECO:0000256" key="3">
    <source>
        <dbReference type="ARBA" id="ARBA00022801"/>
    </source>
</evidence>
<dbReference type="HAMAP" id="MF_03183">
    <property type="entry name" value="Endonuclease_III_Nth"/>
    <property type="match status" value="1"/>
</dbReference>
<dbReference type="InterPro" id="IPR003265">
    <property type="entry name" value="HhH-GPD_domain"/>
</dbReference>
<dbReference type="Gene3D" id="1.10.340.30">
    <property type="entry name" value="Hypothetical protein, domain 2"/>
    <property type="match status" value="1"/>
</dbReference>
<dbReference type="PANTHER" id="PTHR43286">
    <property type="entry name" value="ENDONUCLEASE III-LIKE PROTEIN 1"/>
    <property type="match status" value="1"/>
</dbReference>
<evidence type="ECO:0000313" key="11">
    <source>
        <dbReference type="EMBL" id="GME67726.1"/>
    </source>
</evidence>
<comment type="catalytic activity">
    <reaction evidence="7 8">
        <text>2'-deoxyribonucleotide-(2'-deoxyribose 5'-phosphate)-2'-deoxyribonucleotide-DNA = a 3'-end 2'-deoxyribonucleotide-(2,3-dehydro-2,3-deoxyribose 5'-phosphate)-DNA + a 5'-end 5'-phospho-2'-deoxyribonucleoside-DNA + H(+)</text>
        <dbReference type="Rhea" id="RHEA:66592"/>
        <dbReference type="Rhea" id="RHEA-COMP:13180"/>
        <dbReference type="Rhea" id="RHEA-COMP:16897"/>
        <dbReference type="Rhea" id="RHEA-COMP:17067"/>
        <dbReference type="ChEBI" id="CHEBI:15378"/>
        <dbReference type="ChEBI" id="CHEBI:136412"/>
        <dbReference type="ChEBI" id="CHEBI:157695"/>
        <dbReference type="ChEBI" id="CHEBI:167181"/>
        <dbReference type="EC" id="4.2.99.18"/>
    </reaction>
</comment>
<evidence type="ECO:0000256" key="4">
    <source>
        <dbReference type="ARBA" id="ARBA00023204"/>
    </source>
</evidence>
<dbReference type="GO" id="GO:0140078">
    <property type="term" value="F:class I DNA-(apurinic or apyrimidinic site) endonuclease activity"/>
    <property type="evidence" value="ECO:0007669"/>
    <property type="project" value="UniProtKB-EC"/>
</dbReference>
<dbReference type="InterPro" id="IPR030841">
    <property type="entry name" value="NTH1"/>
</dbReference>
<dbReference type="GO" id="GO:0006289">
    <property type="term" value="P:nucleotide-excision repair"/>
    <property type="evidence" value="ECO:0007669"/>
    <property type="project" value="TreeGrafter"/>
</dbReference>
<dbReference type="EMBL" id="BSXN01000238">
    <property type="protein sequence ID" value="GME67726.1"/>
    <property type="molecule type" value="Genomic_DNA"/>
</dbReference>
<keyword evidence="12" id="KW-1185">Reference proteome</keyword>
<keyword evidence="8" id="KW-0539">Nucleus</keyword>
<keyword evidence="4 8" id="KW-0234">DNA repair</keyword>
<dbReference type="InterPro" id="IPR011257">
    <property type="entry name" value="DNA_glycosylase"/>
</dbReference>
<evidence type="ECO:0000256" key="7">
    <source>
        <dbReference type="ARBA" id="ARBA00044632"/>
    </source>
</evidence>
<evidence type="ECO:0000256" key="6">
    <source>
        <dbReference type="ARBA" id="ARBA00023295"/>
    </source>
</evidence>
<comment type="function">
    <text evidence="8">Bifunctional DNA N-glycosylase with associated apurinic/apyrimidinic (AP) lyase function that catalyzes the first step in base excision repair (BER), the primary repair pathway for the repair of oxidative DNA damage. The DNA N-glycosylase activity releases the damaged DNA base from DNA by cleaving the N-glycosidic bond, leaving an AP site. The AP lyase activity cleaves the phosphodiester bond 3' to the AP site by a beta-elimination. Primarily recognizes and repairs oxidative base damage of pyrimidines.</text>
</comment>
<dbReference type="FunFam" id="1.10.340.30:FF:000001">
    <property type="entry name" value="Endonuclease III"/>
    <property type="match status" value="1"/>
</dbReference>
<dbReference type="InterPro" id="IPR023170">
    <property type="entry name" value="HhH_base_excis_C"/>
</dbReference>
<evidence type="ECO:0000256" key="2">
    <source>
        <dbReference type="ARBA" id="ARBA00022763"/>
    </source>
</evidence>
<proteinExistence type="inferred from homology"/>
<dbReference type="SMART" id="SM00478">
    <property type="entry name" value="ENDO3c"/>
    <property type="match status" value="1"/>
</dbReference>
<comment type="similarity">
    <text evidence="1 8">Belongs to the Nth/MutY family.</text>
</comment>
<gene>
    <name evidence="8" type="primary">NTG1</name>
    <name evidence="11" type="ORF">Cboi02_000110100</name>
</gene>
<reference evidence="11" key="1">
    <citation type="submission" date="2023-04" db="EMBL/GenBank/DDBJ databases">
        <title>Candida boidinii NBRC 10035.</title>
        <authorList>
            <person name="Ichikawa N."/>
            <person name="Sato H."/>
            <person name="Tonouchi N."/>
        </authorList>
    </citation>
    <scope>NUCLEOTIDE SEQUENCE</scope>
    <source>
        <strain evidence="11">NBRC 10035</strain>
    </source>
</reference>
<dbReference type="GO" id="GO:0000703">
    <property type="term" value="F:oxidized pyrimidine nucleobase lesion DNA N-glycosylase activity"/>
    <property type="evidence" value="ECO:0007669"/>
    <property type="project" value="UniProtKB-UniRule"/>
</dbReference>
<dbReference type="PROSITE" id="PS01155">
    <property type="entry name" value="ENDONUCLEASE_III_2"/>
    <property type="match status" value="1"/>
</dbReference>
<evidence type="ECO:0000313" key="12">
    <source>
        <dbReference type="Proteomes" id="UP001165120"/>
    </source>
</evidence>
<sequence length="453" mass="50280">MLRQTRATMSVIKKEVETGKVSKYFGATRTRSTRASAVVKTEDTDEPEIPLSPQQDPIAAASTRIRRVSGRLQQYQNRDDSIPITSSVKKEELDASIPSSDKKPQAANKKRRLTKVKVEVEVEQQPDAIPARTDHLAAEEPPHVGSLPVPKNFWPMYEEIKLMRSLVVSPVDTVGCAVIPTRICGQTSGRLFRFQLLISLMLSSQTKDEVNFTAMQTLDAHCKTAMGFSEDGLCLDAMLEIDEPTLDTLIFKVGFHRRKASYIKRTCSILNEKFNGDIPDNITDIVALPGIGQKMGNLILQCGWNITTGIGVDVHMYRLSTMWGWCGGKSGSKSKNSTPDTVRVELESWLPRDMWNEINAVLVGFGQMVCLPRGARCDLCTLAYKKLCLAVDRKLVNRAVKQRQLEAVKENGRVESESEPASADPATANSKKAATSRGDLSQLEAYIKANYTW</sequence>
<keyword evidence="2 8" id="KW-0227">DNA damage</keyword>
<dbReference type="GO" id="GO:0006285">
    <property type="term" value="P:base-excision repair, AP site formation"/>
    <property type="evidence" value="ECO:0007669"/>
    <property type="project" value="UniProtKB-UniRule"/>
</dbReference>
<feature type="region of interest" description="Disordered" evidence="9">
    <location>
        <begin position="409"/>
        <end position="437"/>
    </location>
</feature>
<dbReference type="InterPro" id="IPR000445">
    <property type="entry name" value="HhH_motif"/>
</dbReference>
<feature type="region of interest" description="Disordered" evidence="9">
    <location>
        <begin position="30"/>
        <end position="112"/>
    </location>
</feature>
<evidence type="ECO:0000256" key="9">
    <source>
        <dbReference type="SAM" id="MobiDB-lite"/>
    </source>
</evidence>
<dbReference type="GO" id="GO:0005634">
    <property type="term" value="C:nucleus"/>
    <property type="evidence" value="ECO:0007669"/>
    <property type="project" value="UniProtKB-SubCell"/>
</dbReference>
<comment type="caution">
    <text evidence="8">Lacks conserved residue(s) required for the propagation of feature annotation.</text>
</comment>
<comment type="subcellular location">
    <subcellularLocation>
        <location evidence="8">Nucleus</location>
    </subcellularLocation>
    <subcellularLocation>
        <location evidence="8">Mitochondrion</location>
    </subcellularLocation>
</comment>
<keyword evidence="6 8" id="KW-0326">Glycosidase</keyword>
<dbReference type="AlphaFoldDB" id="A0A9W6SV13"/>
<dbReference type="GO" id="GO:0005739">
    <property type="term" value="C:mitochondrion"/>
    <property type="evidence" value="ECO:0007669"/>
    <property type="project" value="UniProtKB-SubCell"/>
</dbReference>
<evidence type="ECO:0000259" key="10">
    <source>
        <dbReference type="SMART" id="SM00478"/>
    </source>
</evidence>
<dbReference type="Gene3D" id="1.10.1670.10">
    <property type="entry name" value="Helix-hairpin-Helix base-excision DNA repair enzymes (C-terminal)"/>
    <property type="match status" value="1"/>
</dbReference>
<dbReference type="InterPro" id="IPR004036">
    <property type="entry name" value="Endonuclease-III-like_CS2"/>
</dbReference>
<name>A0A9W6SV13_CANBO</name>
<keyword evidence="8" id="KW-0496">Mitochondrion</keyword>
<dbReference type="SUPFAM" id="SSF48150">
    <property type="entry name" value="DNA-glycosylase"/>
    <property type="match status" value="1"/>
</dbReference>
<keyword evidence="3 8" id="KW-0378">Hydrolase</keyword>
<dbReference type="CDD" id="cd00056">
    <property type="entry name" value="ENDO3c"/>
    <property type="match status" value="1"/>
</dbReference>
<comment type="caution">
    <text evidence="11">The sequence shown here is derived from an EMBL/GenBank/DDBJ whole genome shotgun (WGS) entry which is preliminary data.</text>
</comment>
<dbReference type="EC" id="4.2.99.18" evidence="8"/>
<dbReference type="Pfam" id="PF00730">
    <property type="entry name" value="HhH-GPD"/>
    <property type="match status" value="1"/>
</dbReference>
<protein>
    <recommendedName>
        <fullName evidence="8">Endonuclease III homolog</fullName>
        <ecNumber evidence="8">3.2.2.-</ecNumber>
        <ecNumber evidence="8">4.2.99.18</ecNumber>
    </recommendedName>
    <alternativeName>
        <fullName evidence="8">Bifunctional DNA N-glycosylase/DNA-(apurinic or apyrimidinic site) lyase</fullName>
        <shortName evidence="8">DNA glycosylase/AP lyase</shortName>
    </alternativeName>
</protein>
<evidence type="ECO:0000256" key="5">
    <source>
        <dbReference type="ARBA" id="ARBA00023239"/>
    </source>
</evidence>
<dbReference type="Pfam" id="PF00633">
    <property type="entry name" value="HHH"/>
    <property type="match status" value="1"/>
</dbReference>